<evidence type="ECO:0000313" key="1">
    <source>
        <dbReference type="EMBL" id="AYV82611.1"/>
    </source>
</evidence>
<sequence>MDLKVVAVPAAAAGGAVGFSVKKMAIRNICGYDEFLLKIEEGITVIRGYGKTSLIKAFIFGLYGAGYYKPNVILKLGQPGGEIVLDELKRELKVSPDDAVVTESCVGPKSGYLDDGTFVELHTMMPAFFPGEKYLAILTLNPVHRMKFVKELAVKLKIDAGVLIEVISASVSEAVKVLYENSRCDFEVKESSYEIYVTEDTKLAPHKTLPGCSAYGHHVNIMVNILIKSILNKKLKLMNFLFVELLDKQACDVWFFNRMIAYLKLHKFCVMITTWDEKMDRIGDRTIKLESIEMPWKGRLTEWEDT</sequence>
<gene>
    <name evidence="1" type="ORF">Hyperionvirus1_190</name>
</gene>
<proteinExistence type="predicted"/>
<name>A0A3G5A8V4_9VIRU</name>
<organism evidence="1">
    <name type="scientific">Hyperionvirus sp</name>
    <dbReference type="NCBI Taxonomy" id="2487770"/>
    <lineage>
        <taxon>Viruses</taxon>
        <taxon>Varidnaviria</taxon>
        <taxon>Bamfordvirae</taxon>
        <taxon>Nucleocytoviricota</taxon>
        <taxon>Megaviricetes</taxon>
        <taxon>Imitervirales</taxon>
        <taxon>Mimiviridae</taxon>
        <taxon>Klosneuvirinae</taxon>
    </lineage>
</organism>
<dbReference type="EMBL" id="MK072383">
    <property type="protein sequence ID" value="AYV82611.1"/>
    <property type="molecule type" value="Genomic_DNA"/>
</dbReference>
<accession>A0A3G5A8V4</accession>
<protein>
    <submittedName>
        <fullName evidence="1">Uncharacterized protein</fullName>
    </submittedName>
</protein>
<reference evidence="1" key="1">
    <citation type="submission" date="2018-10" db="EMBL/GenBank/DDBJ databases">
        <title>Hidden diversity of soil giant viruses.</title>
        <authorList>
            <person name="Schulz F."/>
            <person name="Alteio L."/>
            <person name="Goudeau D."/>
            <person name="Ryan E.M."/>
            <person name="Malmstrom R.R."/>
            <person name="Blanchard J."/>
            <person name="Woyke T."/>
        </authorList>
    </citation>
    <scope>NUCLEOTIDE SEQUENCE</scope>
    <source>
        <strain evidence="1">HYV1</strain>
    </source>
</reference>